<dbReference type="Proteomes" id="UP001176941">
    <property type="component" value="Chromosome 18"/>
</dbReference>
<evidence type="ECO:0000256" key="1">
    <source>
        <dbReference type="SAM" id="MobiDB-lite"/>
    </source>
</evidence>
<keyword evidence="3" id="KW-1185">Reference proteome</keyword>
<proteinExistence type="predicted"/>
<sequence length="154" mass="17139">MLRRATPAGRDPQHSRRQVDPRTPLFQRVRWRLRSQRPVQRDLPGPHHAHHRASAPHQAAWLSGKPAGPEHHVLSDRFGRRVLLPNASQLNSAARGERDKPSVSPALLLGLFLLEAPLFLYKLILASALGWNQRPIILGSAHAPPGRDPSPLPV</sequence>
<reference evidence="2" key="1">
    <citation type="submission" date="2023-04" db="EMBL/GenBank/DDBJ databases">
        <authorList>
            <consortium name="ELIXIR-Norway"/>
        </authorList>
    </citation>
    <scope>NUCLEOTIDE SEQUENCE [LARGE SCALE GENOMIC DNA]</scope>
</reference>
<feature type="region of interest" description="Disordered" evidence="1">
    <location>
        <begin position="37"/>
        <end position="66"/>
    </location>
</feature>
<feature type="compositionally biased region" description="Basic and acidic residues" evidence="1">
    <location>
        <begin position="11"/>
        <end position="20"/>
    </location>
</feature>
<accession>A0ABN8YDM5</accession>
<evidence type="ECO:0000313" key="3">
    <source>
        <dbReference type="Proteomes" id="UP001176941"/>
    </source>
</evidence>
<dbReference type="EMBL" id="OX459954">
    <property type="protein sequence ID" value="CAI9158682.1"/>
    <property type="molecule type" value="Genomic_DNA"/>
</dbReference>
<evidence type="ECO:0000313" key="2">
    <source>
        <dbReference type="EMBL" id="CAI9158682.1"/>
    </source>
</evidence>
<gene>
    <name evidence="2" type="ORF">MRATA1EN1_LOCUS7644</name>
</gene>
<feature type="region of interest" description="Disordered" evidence="1">
    <location>
        <begin position="1"/>
        <end position="23"/>
    </location>
</feature>
<name>A0ABN8YDM5_RANTA</name>
<organism evidence="2 3">
    <name type="scientific">Rangifer tarandus platyrhynchus</name>
    <name type="common">Svalbard reindeer</name>
    <dbReference type="NCBI Taxonomy" id="3082113"/>
    <lineage>
        <taxon>Eukaryota</taxon>
        <taxon>Metazoa</taxon>
        <taxon>Chordata</taxon>
        <taxon>Craniata</taxon>
        <taxon>Vertebrata</taxon>
        <taxon>Euteleostomi</taxon>
        <taxon>Mammalia</taxon>
        <taxon>Eutheria</taxon>
        <taxon>Laurasiatheria</taxon>
        <taxon>Artiodactyla</taxon>
        <taxon>Ruminantia</taxon>
        <taxon>Pecora</taxon>
        <taxon>Cervidae</taxon>
        <taxon>Odocoileinae</taxon>
        <taxon>Rangifer</taxon>
    </lineage>
</organism>
<protein>
    <submittedName>
        <fullName evidence="2">Uncharacterized protein</fullName>
    </submittedName>
</protein>